<evidence type="ECO:0000313" key="2">
    <source>
        <dbReference type="EMBL" id="CEM25149.1"/>
    </source>
</evidence>
<evidence type="ECO:0000256" key="1">
    <source>
        <dbReference type="SAM" id="Phobius"/>
    </source>
</evidence>
<dbReference type="PANTHER" id="PTHR11319">
    <property type="entry name" value="G PROTEIN-COUPLED RECEPTOR-RELATED"/>
    <property type="match status" value="1"/>
</dbReference>
<dbReference type="InParanoid" id="A0A0G4G998"/>
<reference evidence="2 3" key="1">
    <citation type="submission" date="2014-11" db="EMBL/GenBank/DDBJ databases">
        <authorList>
            <person name="Zhu J."/>
            <person name="Qi W."/>
            <person name="Song R."/>
        </authorList>
    </citation>
    <scope>NUCLEOTIDE SEQUENCE [LARGE SCALE GENOMIC DNA]</scope>
</reference>
<dbReference type="VEuPathDB" id="CryptoDB:Vbra_3313"/>
<dbReference type="Proteomes" id="UP000041254">
    <property type="component" value="Unassembled WGS sequence"/>
</dbReference>
<proteinExistence type="predicted"/>
<keyword evidence="1" id="KW-0472">Membrane</keyword>
<feature type="transmembrane region" description="Helical" evidence="1">
    <location>
        <begin position="83"/>
        <end position="110"/>
    </location>
</feature>
<feature type="transmembrane region" description="Helical" evidence="1">
    <location>
        <begin position="137"/>
        <end position="158"/>
    </location>
</feature>
<dbReference type="PANTHER" id="PTHR11319:SF35">
    <property type="entry name" value="OUTER MEMBRANE PROTEIN PMPC-RELATED"/>
    <property type="match status" value="1"/>
</dbReference>
<keyword evidence="1" id="KW-0812">Transmembrane</keyword>
<feature type="transmembrane region" description="Helical" evidence="1">
    <location>
        <begin position="202"/>
        <end position="224"/>
    </location>
</feature>
<keyword evidence="1" id="KW-1133">Transmembrane helix</keyword>
<dbReference type="EMBL" id="CDMY01000592">
    <property type="protein sequence ID" value="CEM25149.1"/>
    <property type="molecule type" value="Genomic_DNA"/>
</dbReference>
<gene>
    <name evidence="2" type="ORF">Vbra_3313</name>
</gene>
<keyword evidence="3" id="KW-1185">Reference proteome</keyword>
<name>A0A0G4G998_VITBC</name>
<evidence type="ECO:0000313" key="3">
    <source>
        <dbReference type="Proteomes" id="UP000041254"/>
    </source>
</evidence>
<dbReference type="OMA" id="CMKINDE"/>
<dbReference type="STRING" id="1169540.A0A0G4G998"/>
<feature type="transmembrane region" description="Helical" evidence="1">
    <location>
        <begin position="164"/>
        <end position="181"/>
    </location>
</feature>
<organism evidence="2 3">
    <name type="scientific">Vitrella brassicaformis (strain CCMP3155)</name>
    <dbReference type="NCBI Taxonomy" id="1169540"/>
    <lineage>
        <taxon>Eukaryota</taxon>
        <taxon>Sar</taxon>
        <taxon>Alveolata</taxon>
        <taxon>Colpodellida</taxon>
        <taxon>Vitrellaceae</taxon>
        <taxon>Vitrella</taxon>
    </lineage>
</organism>
<dbReference type="AlphaFoldDB" id="A0A0G4G998"/>
<accession>A0A0G4G998</accession>
<dbReference type="PhylomeDB" id="A0A0G4G998"/>
<protein>
    <submittedName>
        <fullName evidence="2">Uncharacterized protein</fullName>
    </submittedName>
</protein>
<dbReference type="OrthoDB" id="411811at2759"/>
<sequence length="290" mass="33949">MCKEFTTQRFLGIWRYFFGPNETIRTRLRAFFQDMLPLWIVCLYNIHGPTTVSMVQLVACMKINDEYRLQSATSVRCYDSQDFFIWFGVGIVGLVIWSIGIPMFAMYSLYLRREVMYDKKVREQFAFLYNGYTPKRWYWEGVILVRKVLVLLVGALSFEGVEEIQISFNLILAIGFLYLQFNTMPFDKRSWNVLNKMELRSLAAWCLSSLLLQIVIVFNVNIVLNTVIGTLILLNNVEFNVRFLACLFTEVCKAIRNDPMLVAMPVVGPLFRPFVNYANRLHAREPRVLF</sequence>